<keyword evidence="2" id="KW-1185">Reference proteome</keyword>
<name>A7I1W5_CAMHC</name>
<organism evidence="1 2">
    <name type="scientific">Campylobacter hominis (strain ATCC BAA-381 / DSM 21671 / CCUG 45161 / LMG 19568 / NCTC 13146 / CH001A)</name>
    <dbReference type="NCBI Taxonomy" id="360107"/>
    <lineage>
        <taxon>Bacteria</taxon>
        <taxon>Pseudomonadati</taxon>
        <taxon>Campylobacterota</taxon>
        <taxon>Epsilonproteobacteria</taxon>
        <taxon>Campylobacterales</taxon>
        <taxon>Campylobacteraceae</taxon>
        <taxon>Campylobacter</taxon>
    </lineage>
</organism>
<dbReference type="EMBL" id="CP000776">
    <property type="protein sequence ID" value="ABS52370.1"/>
    <property type="molecule type" value="Genomic_DNA"/>
</dbReference>
<dbReference type="Proteomes" id="UP000002407">
    <property type="component" value="Chromosome"/>
</dbReference>
<dbReference type="KEGG" id="cha:CHAB381_0945"/>
<accession>A7I1W5</accession>
<gene>
    <name evidence="1" type="ordered locus">CHAB381_0945</name>
</gene>
<reference evidence="2" key="1">
    <citation type="submission" date="2007-07" db="EMBL/GenBank/DDBJ databases">
        <title>Complete genome sequence of Campylobacter hominis ATCC BAA-381, a commensal isolated from the human gastrointestinal tract.</title>
        <authorList>
            <person name="Fouts D.E."/>
            <person name="Mongodin E.F."/>
            <person name="Puiu D."/>
            <person name="Sebastian Y."/>
            <person name="Miller W.G."/>
            <person name="Mandrell R.E."/>
            <person name="Nelson K.E."/>
        </authorList>
    </citation>
    <scope>NUCLEOTIDE SEQUENCE [LARGE SCALE GENOMIC DNA]</scope>
    <source>
        <strain evidence="2">ATCC BAA-381 / DSM 21671 / CCUG 45161 / LMG 19568 / NCTC 13146 / CH001A</strain>
    </source>
</reference>
<sequence length="37" mass="4590">MKFRKILMKFYLIDKILNRKKTLNFKILKTKKSSKFP</sequence>
<evidence type="ECO:0000313" key="1">
    <source>
        <dbReference type="EMBL" id="ABS52370.1"/>
    </source>
</evidence>
<evidence type="ECO:0000313" key="2">
    <source>
        <dbReference type="Proteomes" id="UP000002407"/>
    </source>
</evidence>
<dbReference type="AlphaFoldDB" id="A7I1W5"/>
<proteinExistence type="predicted"/>
<dbReference type="HOGENOM" id="CLU_3341546_0_0_7"/>
<dbReference type="STRING" id="360107.CHAB381_0945"/>
<protein>
    <submittedName>
        <fullName evidence="1">Uncharacterized protein</fullName>
    </submittedName>
</protein>